<dbReference type="SUPFAM" id="SSF49313">
    <property type="entry name" value="Cadherin-like"/>
    <property type="match status" value="1"/>
</dbReference>
<gene>
    <name evidence="2" type="ORF">FGO68_gene15407</name>
</gene>
<dbReference type="Proteomes" id="UP000785679">
    <property type="component" value="Unassembled WGS sequence"/>
</dbReference>
<accession>A0A8J8P3X3</accession>
<sequence length="804" mass="88261">MHKKGKRTKERLGLLALLVIAYLAHEITSKGQYKSPDQLAADQFDKNEHISHNSFVPMGQMQNTLQVNQQGQAATVHHTQQRILQMTPFFNGDLPDQNTQNGKTNSYTLPSWSPPSATLTVSGLPGFISFSGTTFNVSPPDWNDDGAHYITLTLDNAGTIGTYSIKFGVSRNAFPVWVCEPDATLVIKSNVDTVYTHPVLVDADGDTVSTWDQFNPGFVIYDAATRTITMHPTSTGTYQFQLQISDGRNITGPAIFTIIVDDTNPTPSFTAPLPPLSGIVGNAFTPYSITTIANQFSDPELYKFDAYNAVRLQPLPVYAVWNGVSRTLSVTPPFAMQTLDMTIVALLRGINGEEVHSCFAFHVQNDPPAYVSGWTPTDVDVHVVASPTEPPITMELKLFDPEGAPITINWDNGLPSFATITGVTNNIFTLSIQPPLFTDPVNNYYCKFHFDDGVKTIYDAQFYINVKNDAPVYTPLATNPKFGILTSNSYYPPVTDTEGNLYISTFSTSPGNPAWVTLKADNLNFQIDPPSTVVSGQQFTISFTYTDGRSSGSGSFTFEISNQPPYYADLIETQYVYAGTTTFYNLPAMIDPEGIPVSMVYISGMPNFGYLIGEKTLVLAPFLEDTPSTDVINILLSDGQMTTPYTIRVVSYKPPSLPAYMQDLIASLMNIDAPNFSGDLKKTMQITAGDSVQFALPQVVDPDNGDLISYQVSFGTAQSFSKLAILNDTNAELVFNPDLSDFGLHNIRLTLEDNNPSKSKSRQFIISIQVNLPISDEKIIDDSESREAKISQVIDELANKGFAK</sequence>
<reference evidence="2" key="1">
    <citation type="submission" date="2019-06" db="EMBL/GenBank/DDBJ databases">
        <authorList>
            <person name="Zheng W."/>
        </authorList>
    </citation>
    <scope>NUCLEOTIDE SEQUENCE</scope>
    <source>
        <strain evidence="2">QDHG01</strain>
    </source>
</reference>
<dbReference type="OrthoDB" id="327693at2759"/>
<organism evidence="2 3">
    <name type="scientific">Halteria grandinella</name>
    <dbReference type="NCBI Taxonomy" id="5974"/>
    <lineage>
        <taxon>Eukaryota</taxon>
        <taxon>Sar</taxon>
        <taxon>Alveolata</taxon>
        <taxon>Ciliophora</taxon>
        <taxon>Intramacronucleata</taxon>
        <taxon>Spirotrichea</taxon>
        <taxon>Stichotrichia</taxon>
        <taxon>Sporadotrichida</taxon>
        <taxon>Halteriidae</taxon>
        <taxon>Halteria</taxon>
    </lineage>
</organism>
<feature type="chain" id="PRO_5035192529" description="Cadherin domain-containing protein" evidence="1">
    <location>
        <begin position="30"/>
        <end position="804"/>
    </location>
</feature>
<dbReference type="GO" id="GO:0016020">
    <property type="term" value="C:membrane"/>
    <property type="evidence" value="ECO:0007669"/>
    <property type="project" value="InterPro"/>
</dbReference>
<comment type="caution">
    <text evidence="2">The sequence shown here is derived from an EMBL/GenBank/DDBJ whole genome shotgun (WGS) entry which is preliminary data.</text>
</comment>
<keyword evidence="1" id="KW-0732">Signal</keyword>
<evidence type="ECO:0000313" key="2">
    <source>
        <dbReference type="EMBL" id="TNV86971.1"/>
    </source>
</evidence>
<keyword evidence="3" id="KW-1185">Reference proteome</keyword>
<dbReference type="AlphaFoldDB" id="A0A8J8P3X3"/>
<evidence type="ECO:0000256" key="1">
    <source>
        <dbReference type="SAM" id="SignalP"/>
    </source>
</evidence>
<dbReference type="InterPro" id="IPR013783">
    <property type="entry name" value="Ig-like_fold"/>
</dbReference>
<name>A0A8J8P3X3_HALGN</name>
<evidence type="ECO:0008006" key="4">
    <source>
        <dbReference type="Google" id="ProtNLM"/>
    </source>
</evidence>
<dbReference type="GO" id="GO:0005509">
    <property type="term" value="F:calcium ion binding"/>
    <property type="evidence" value="ECO:0007669"/>
    <property type="project" value="InterPro"/>
</dbReference>
<protein>
    <recommendedName>
        <fullName evidence="4">Cadherin domain-containing protein</fullName>
    </recommendedName>
</protein>
<dbReference type="EMBL" id="RRYP01000707">
    <property type="protein sequence ID" value="TNV86971.1"/>
    <property type="molecule type" value="Genomic_DNA"/>
</dbReference>
<feature type="signal peptide" evidence="1">
    <location>
        <begin position="1"/>
        <end position="29"/>
    </location>
</feature>
<dbReference type="InterPro" id="IPR015919">
    <property type="entry name" value="Cadherin-like_sf"/>
</dbReference>
<proteinExistence type="predicted"/>
<evidence type="ECO:0000313" key="3">
    <source>
        <dbReference type="Proteomes" id="UP000785679"/>
    </source>
</evidence>
<dbReference type="Gene3D" id="2.60.40.10">
    <property type="entry name" value="Immunoglobulins"/>
    <property type="match status" value="1"/>
</dbReference>